<evidence type="ECO:0000259" key="3">
    <source>
        <dbReference type="Pfam" id="PF13649"/>
    </source>
</evidence>
<dbReference type="GO" id="GO:0008168">
    <property type="term" value="F:methyltransferase activity"/>
    <property type="evidence" value="ECO:0007669"/>
    <property type="project" value="UniProtKB-KW"/>
</dbReference>
<keyword evidence="1" id="KW-0479">Metal-binding</keyword>
<keyword evidence="5" id="KW-0808">Transferase</keyword>
<dbReference type="InterPro" id="IPR016718">
    <property type="entry name" value="rRNA_m1G-MeTrfase_A_prd"/>
</dbReference>
<dbReference type="InterPro" id="IPR052939">
    <property type="entry name" value="23S_rRNA_MeTrnsfrase_RlmA"/>
</dbReference>
<dbReference type="AlphaFoldDB" id="A0A094K1V4"/>
<dbReference type="PANTHER" id="PTHR43460:SF1">
    <property type="entry name" value="METHYLTRANSFERASE TYPE 11 DOMAIN-CONTAINING PROTEIN"/>
    <property type="match status" value="1"/>
</dbReference>
<dbReference type="GO" id="GO:0032259">
    <property type="term" value="P:methylation"/>
    <property type="evidence" value="ECO:0007669"/>
    <property type="project" value="UniProtKB-KW"/>
</dbReference>
<protein>
    <submittedName>
        <fullName evidence="5">23S rRNA methyltransferase</fullName>
    </submittedName>
</protein>
<evidence type="ECO:0000256" key="1">
    <source>
        <dbReference type="PIRSR" id="PIRSR018249-1"/>
    </source>
</evidence>
<evidence type="ECO:0000256" key="2">
    <source>
        <dbReference type="PIRSR" id="PIRSR018249-2"/>
    </source>
</evidence>
<feature type="binding site" evidence="1">
    <location>
        <position position="8"/>
    </location>
    <ligand>
        <name>Zn(2+)</name>
        <dbReference type="ChEBI" id="CHEBI:29105"/>
    </ligand>
</feature>
<dbReference type="SUPFAM" id="SSF53335">
    <property type="entry name" value="S-adenosyl-L-methionine-dependent methyltransferases"/>
    <property type="match status" value="1"/>
</dbReference>
<feature type="binding site" evidence="1">
    <location>
        <position position="5"/>
    </location>
    <ligand>
        <name>Zn(2+)</name>
        <dbReference type="ChEBI" id="CHEBI:29105"/>
    </ligand>
</feature>
<dbReference type="OrthoDB" id="108476at2"/>
<evidence type="ECO:0000313" key="5">
    <source>
        <dbReference type="EMBL" id="KFZ38656.1"/>
    </source>
</evidence>
<dbReference type="InterPro" id="IPR029063">
    <property type="entry name" value="SAM-dependent_MTases_sf"/>
</dbReference>
<dbReference type="CDD" id="cd02440">
    <property type="entry name" value="AdoMet_MTases"/>
    <property type="match status" value="1"/>
</dbReference>
<dbReference type="Proteomes" id="UP000029264">
    <property type="component" value="Unassembled WGS sequence"/>
</dbReference>
<dbReference type="InterPro" id="IPR041698">
    <property type="entry name" value="Methyltransf_25"/>
</dbReference>
<gene>
    <name evidence="5" type="ORF">HR45_04320</name>
</gene>
<proteinExistence type="predicted"/>
<dbReference type="Gene3D" id="3.40.50.150">
    <property type="entry name" value="Vaccinia Virus protein VP39"/>
    <property type="match status" value="1"/>
</dbReference>
<dbReference type="Pfam" id="PF21302">
    <property type="entry name" value="Zn_ribbon_RlmA"/>
    <property type="match status" value="1"/>
</dbReference>
<reference evidence="5 6" key="1">
    <citation type="submission" date="2014-06" db="EMBL/GenBank/DDBJ databases">
        <title>Shewanella sp. YQH10.</title>
        <authorList>
            <person name="Liu Y."/>
            <person name="Zeng R."/>
        </authorList>
    </citation>
    <scope>NUCLEOTIDE SEQUENCE [LARGE SCALE GENOMIC DNA]</scope>
    <source>
        <strain evidence="5 6">YQH10</strain>
    </source>
</reference>
<comment type="caution">
    <text evidence="5">The sequence shown here is derived from an EMBL/GenBank/DDBJ whole genome shotgun (WGS) entry which is preliminary data.</text>
</comment>
<feature type="binding site" evidence="2">
    <location>
        <begin position="95"/>
        <end position="96"/>
    </location>
    <ligand>
        <name>S-adenosyl-L-methionine</name>
        <dbReference type="ChEBI" id="CHEBI:59789"/>
    </ligand>
</feature>
<accession>A0A094K1V4</accession>
<dbReference type="InterPro" id="IPR048647">
    <property type="entry name" value="RlmA_N"/>
</dbReference>
<dbReference type="Pfam" id="PF13649">
    <property type="entry name" value="Methyltransf_25"/>
    <property type="match status" value="1"/>
</dbReference>
<feature type="binding site" evidence="1">
    <location>
        <position position="21"/>
    </location>
    <ligand>
        <name>Zn(2+)</name>
        <dbReference type="ChEBI" id="CHEBI:29105"/>
    </ligand>
</feature>
<feature type="binding site" evidence="2">
    <location>
        <position position="181"/>
    </location>
    <ligand>
        <name>S-adenosyl-L-methionine</name>
        <dbReference type="ChEBI" id="CHEBI:59789"/>
    </ligand>
</feature>
<sequence>MLFLCPICQQTLTVESHAWRCANRHHFDVAKEGYINLLPVNKKHSKDPGDNKEMMAARRLFLESGHYQPLIERIKELVKTFDWQPSSTLDVGCGEGYYSSRLQALVGGDFVGIDISRAAVRYASKRYHAIQFAVASAFDLPLADNSVDLILRIFAPGSDAELLRVCREAGIFINVSAGPMHHFAVKKLIYEQPRQHPQRNTEIPGFEKIHQERLQWKMQLPEGDICAAFLQMTPYAWKFSEQQKNELKQLGLICEIDFNIEIFKKMTE</sequence>
<dbReference type="RefSeq" id="WP_037440002.1">
    <property type="nucleotide sequence ID" value="NZ_JPEO01000002.1"/>
</dbReference>
<dbReference type="PANTHER" id="PTHR43460">
    <property type="entry name" value="METHYLTRANSFERASE"/>
    <property type="match status" value="1"/>
</dbReference>
<dbReference type="NCBIfam" id="NF008300">
    <property type="entry name" value="PRK11088.1"/>
    <property type="match status" value="1"/>
</dbReference>
<evidence type="ECO:0000313" key="6">
    <source>
        <dbReference type="Proteomes" id="UP000029264"/>
    </source>
</evidence>
<feature type="binding site" evidence="1">
    <location>
        <position position="25"/>
    </location>
    <ligand>
        <name>Zn(2+)</name>
        <dbReference type="ChEBI" id="CHEBI:29105"/>
    </ligand>
</feature>
<dbReference type="EMBL" id="JPEO01000002">
    <property type="protein sequence ID" value="KFZ38656.1"/>
    <property type="molecule type" value="Genomic_DNA"/>
</dbReference>
<dbReference type="eggNOG" id="COG2226">
    <property type="taxonomic scope" value="Bacteria"/>
</dbReference>
<organism evidence="5 6">
    <name type="scientific">Shewanella mangrovi</name>
    <dbReference type="NCBI Taxonomy" id="1515746"/>
    <lineage>
        <taxon>Bacteria</taxon>
        <taxon>Pseudomonadati</taxon>
        <taxon>Pseudomonadota</taxon>
        <taxon>Gammaproteobacteria</taxon>
        <taxon>Alteromonadales</taxon>
        <taxon>Shewanellaceae</taxon>
        <taxon>Shewanella</taxon>
    </lineage>
</organism>
<keyword evidence="1" id="KW-0862">Zinc</keyword>
<name>A0A094K1V4_9GAMM</name>
<dbReference type="GO" id="GO:0046872">
    <property type="term" value="F:metal ion binding"/>
    <property type="evidence" value="ECO:0007669"/>
    <property type="project" value="UniProtKB-KW"/>
</dbReference>
<keyword evidence="2" id="KW-0949">S-adenosyl-L-methionine</keyword>
<feature type="domain" description="Methyltransferase" evidence="3">
    <location>
        <begin position="89"/>
        <end position="155"/>
    </location>
</feature>
<keyword evidence="6" id="KW-1185">Reference proteome</keyword>
<evidence type="ECO:0000259" key="4">
    <source>
        <dbReference type="Pfam" id="PF21302"/>
    </source>
</evidence>
<feature type="domain" description="23S rRNA (guanine(745)-N(1))-methyltransferase N-terminal" evidence="4">
    <location>
        <begin position="3"/>
        <end position="46"/>
    </location>
</feature>
<dbReference type="STRING" id="1515746.HR45_04320"/>
<feature type="binding site" evidence="2">
    <location>
        <position position="67"/>
    </location>
    <ligand>
        <name>S-adenosyl-L-methionine</name>
        <dbReference type="ChEBI" id="CHEBI:59789"/>
    </ligand>
</feature>
<keyword evidence="5" id="KW-0489">Methyltransferase</keyword>
<dbReference type="PIRSF" id="PIRSF018249">
    <property type="entry name" value="MyrA_prd"/>
    <property type="match status" value="1"/>
</dbReference>